<evidence type="ECO:0000256" key="1">
    <source>
        <dbReference type="SAM" id="Phobius"/>
    </source>
</evidence>
<evidence type="ECO:0000313" key="2">
    <source>
        <dbReference type="EMBL" id="WWQ59806.1"/>
    </source>
</evidence>
<organism evidence="2 3">
    <name type="scientific">Sulfolobus tengchongensis</name>
    <dbReference type="NCBI Taxonomy" id="207809"/>
    <lineage>
        <taxon>Archaea</taxon>
        <taxon>Thermoproteota</taxon>
        <taxon>Thermoprotei</taxon>
        <taxon>Sulfolobales</taxon>
        <taxon>Sulfolobaceae</taxon>
        <taxon>Sulfolobus</taxon>
    </lineage>
</organism>
<evidence type="ECO:0000313" key="3">
    <source>
        <dbReference type="Proteomes" id="UP001432202"/>
    </source>
</evidence>
<name>A0AAX4KY75_9CREN</name>
<accession>A0AAX4KY75</accession>
<dbReference type="Proteomes" id="UP001432202">
    <property type="component" value="Chromosome"/>
</dbReference>
<keyword evidence="1" id="KW-0472">Membrane</keyword>
<dbReference type="AlphaFoldDB" id="A0AAX4KY75"/>
<dbReference type="NCBIfam" id="TIGR02537">
    <property type="entry name" value="arch_flag_Nterm"/>
    <property type="match status" value="1"/>
</dbReference>
<sequence length="579" mass="64813">MKKGISSILGAIILIQIVVLSLSLILYLTSLNAKIYSTGYSQIYNELQKTPISVIPTYQGPMIVSSSASQLIIKYIIYPNGQVNSVNIPVTQMGTYINFQNNPWAIIVLNDGNWYNISYNDRLVNPNTTALGGIKIYSPYSYVITQKGTIDTTYIITPPIYGNDVNPSEWNLLSDTPSSITPYGIQNAVILVPETMGSLTIPINVNLTSSNPFFDIVVPYNSQVFVAVPPYFTPGIYYPSSAPQLSYYLPLEFSISEQKEYIVPVYNATFKYSSYVDAATYLVRLSYVTYNMIYFMEQNGNVIKNGGATIQLLNYTFLGYIVASKIDYGSVEFGVYTTLSGEYVTSVAIPGYNNYTLYSNSEIINSEYDIISSSGIISPTPIIEQILGSPEYLNVANITSKQSIVVSMMISGGNLNYNISNNELIPIPNVMNYTYFWYFFTSPNNSTCTHFLVSITPTSQITVTIQTGTNQIEYPTISYISYILAKKYSKSVNNADYPPINNVVENYEFGTLMYGNSEGYLPLGYPVVHATYYYNYFGYGFSYSETASYSYFEPIISEINYNAPFMILVPTDVYYPYPT</sequence>
<reference evidence="2 3" key="1">
    <citation type="submission" date="2024-02" db="EMBL/GenBank/DDBJ databases">
        <title>STSV induces naive adaptation in Sulfolobus.</title>
        <authorList>
            <person name="Xiang X."/>
            <person name="Song M."/>
        </authorList>
    </citation>
    <scope>NUCLEOTIDE SEQUENCE [LARGE SCALE GENOMIC DNA]</scope>
    <source>
        <strain evidence="2 3">RT2</strain>
    </source>
</reference>
<keyword evidence="1" id="KW-0812">Transmembrane</keyword>
<dbReference type="RefSeq" id="WP_338599472.1">
    <property type="nucleotide sequence ID" value="NZ_CP146016.1"/>
</dbReference>
<keyword evidence="1" id="KW-1133">Transmembrane helix</keyword>
<dbReference type="InterPro" id="IPR013373">
    <property type="entry name" value="Flagellin/pilin_N_arc"/>
</dbReference>
<dbReference type="EMBL" id="CP146016">
    <property type="protein sequence ID" value="WWQ59806.1"/>
    <property type="molecule type" value="Genomic_DNA"/>
</dbReference>
<keyword evidence="3" id="KW-1185">Reference proteome</keyword>
<dbReference type="GeneID" id="89337104"/>
<feature type="transmembrane region" description="Helical" evidence="1">
    <location>
        <begin position="7"/>
        <end position="28"/>
    </location>
</feature>
<proteinExistence type="predicted"/>
<gene>
    <name evidence="2" type="ORF">V6M85_10005</name>
</gene>
<protein>
    <submittedName>
        <fullName evidence="2">Archaellin/type IV pilin N-terminal domain-containing protein</fullName>
    </submittedName>
</protein>